<dbReference type="Pfam" id="PF07757">
    <property type="entry name" value="AdoMet_MTase"/>
    <property type="match status" value="2"/>
</dbReference>
<dbReference type="EC" id="2.1.1.211" evidence="3 11"/>
<evidence type="ECO:0000256" key="4">
    <source>
        <dbReference type="ARBA" id="ARBA00017788"/>
    </source>
</evidence>
<dbReference type="GO" id="GO:0030488">
    <property type="term" value="P:tRNA methylation"/>
    <property type="evidence" value="ECO:0007669"/>
    <property type="project" value="UniProtKB-UniRule"/>
</dbReference>
<comment type="function">
    <text evidence="11">Adenosyl-L-methionine (AdoMet)-dependent tRNA (uracil-O(2)-)-methyltransferase.</text>
</comment>
<evidence type="ECO:0000256" key="10">
    <source>
        <dbReference type="ARBA" id="ARBA00047957"/>
    </source>
</evidence>
<keyword evidence="8 11" id="KW-0949">S-adenosyl-L-methionine</keyword>
<keyword evidence="6 11" id="KW-0489">Methyltransferase</keyword>
<accession>A0A8E2F337</accession>
<evidence type="ECO:0000256" key="11">
    <source>
        <dbReference type="RuleBase" id="RU368004"/>
    </source>
</evidence>
<dbReference type="GO" id="GO:0005737">
    <property type="term" value="C:cytoplasm"/>
    <property type="evidence" value="ECO:0007669"/>
    <property type="project" value="UniProtKB-SubCell"/>
</dbReference>
<organism evidence="13 14">
    <name type="scientific">Glonium stellatum</name>
    <dbReference type="NCBI Taxonomy" id="574774"/>
    <lineage>
        <taxon>Eukaryota</taxon>
        <taxon>Fungi</taxon>
        <taxon>Dikarya</taxon>
        <taxon>Ascomycota</taxon>
        <taxon>Pezizomycotina</taxon>
        <taxon>Dothideomycetes</taxon>
        <taxon>Pleosporomycetidae</taxon>
        <taxon>Gloniales</taxon>
        <taxon>Gloniaceae</taxon>
        <taxon>Glonium</taxon>
    </lineage>
</organism>
<dbReference type="PANTHER" id="PTHR21210:SF0">
    <property type="entry name" value="TRNA (URACIL-O(2)-)-METHYLTRANSFERASE-RELATED"/>
    <property type="match status" value="1"/>
</dbReference>
<reference evidence="13 14" key="1">
    <citation type="journal article" date="2016" name="Nat. Commun.">
        <title>Ectomycorrhizal ecology is imprinted in the genome of the dominant symbiotic fungus Cenococcum geophilum.</title>
        <authorList>
            <consortium name="DOE Joint Genome Institute"/>
            <person name="Peter M."/>
            <person name="Kohler A."/>
            <person name="Ohm R.A."/>
            <person name="Kuo A."/>
            <person name="Krutzmann J."/>
            <person name="Morin E."/>
            <person name="Arend M."/>
            <person name="Barry K.W."/>
            <person name="Binder M."/>
            <person name="Choi C."/>
            <person name="Clum A."/>
            <person name="Copeland A."/>
            <person name="Grisel N."/>
            <person name="Haridas S."/>
            <person name="Kipfer T."/>
            <person name="LaButti K."/>
            <person name="Lindquist E."/>
            <person name="Lipzen A."/>
            <person name="Maire R."/>
            <person name="Meier B."/>
            <person name="Mihaltcheva S."/>
            <person name="Molinier V."/>
            <person name="Murat C."/>
            <person name="Poggeler S."/>
            <person name="Quandt C.A."/>
            <person name="Sperisen C."/>
            <person name="Tritt A."/>
            <person name="Tisserant E."/>
            <person name="Crous P.W."/>
            <person name="Henrissat B."/>
            <person name="Nehls U."/>
            <person name="Egli S."/>
            <person name="Spatafora J.W."/>
            <person name="Grigoriev I.V."/>
            <person name="Martin F.M."/>
        </authorList>
    </citation>
    <scope>NUCLEOTIDE SEQUENCE [LARGE SCALE GENOMIC DNA]</scope>
    <source>
        <strain evidence="13 14">CBS 207.34</strain>
    </source>
</reference>
<keyword evidence="14" id="KW-1185">Reference proteome</keyword>
<keyword evidence="5 11" id="KW-0963">Cytoplasm</keyword>
<sequence length="520" mass="58068">MHLRTKRTSSSEGDHSGPEGLTSILSESSLSKGTTADVETLSVVSVNASTKPTIPGRSFEPTKLIKSPSTITSGLPPELWTPIISTPSVFPPSYFLQVSKNLLKNPNLTSSHLFRAEIFYDSQNDASFNSSAQLAEDLSDFIQHMKAAYRPLVVPGGFPGYKLSWTVVRKLIPRNPQLDKPLVQTCHLFTSSDTKSVQESDGAKSNKLKGVDHTFTEERNLIVYLPHATSPDDIPWYHPPVRALATLYIWSPDSASPSPPGNLSFYYNLFPGTELTNRMERTALNMLKIIHKHGHGQQEGYTKRVHHDVVVPQKRFQDTYTYLKGKYAKVLIRDWVEQTPATKHVFEDLGIAAFLIELWSEMYGDSEGLKDKQRRKELETGLNDSIKADAQKKFPGFVDIGCGNGLLVYVLLKEGWSGWGFDARKRRTWDTFPMDVQEKLKEMLLVPEILQSSQHAVPSVDGQVEVPNTRSLNTEPPFHNGIFPTGTFIVSNHADELTPWTPLLASLSHSPFIAIPCCSH</sequence>
<evidence type="ECO:0000256" key="7">
    <source>
        <dbReference type="ARBA" id="ARBA00022679"/>
    </source>
</evidence>
<comment type="catalytic activity">
    <reaction evidence="10 11">
        <text>uridine(44) in tRNA(Ser) + S-adenosyl-L-methionine = 2'-O-methyluridine(44) in tRNA(Ser) + S-adenosyl-L-homocysteine + H(+)</text>
        <dbReference type="Rhea" id="RHEA:43100"/>
        <dbReference type="Rhea" id="RHEA-COMP:10339"/>
        <dbReference type="Rhea" id="RHEA-COMP:10340"/>
        <dbReference type="ChEBI" id="CHEBI:15378"/>
        <dbReference type="ChEBI" id="CHEBI:57856"/>
        <dbReference type="ChEBI" id="CHEBI:59789"/>
        <dbReference type="ChEBI" id="CHEBI:65315"/>
        <dbReference type="ChEBI" id="CHEBI:74478"/>
        <dbReference type="EC" id="2.1.1.211"/>
    </reaction>
</comment>
<evidence type="ECO:0000313" key="13">
    <source>
        <dbReference type="EMBL" id="OCL09564.1"/>
    </source>
</evidence>
<name>A0A8E2F337_9PEZI</name>
<gene>
    <name evidence="13" type="ORF">AOQ84DRAFT_404121</name>
</gene>
<dbReference type="GO" id="GO:0141101">
    <property type="term" value="F:tRNA(Ser) (uridine(44)-2'-O-)-methyltransferase activity"/>
    <property type="evidence" value="ECO:0007669"/>
    <property type="project" value="UniProtKB-EC"/>
</dbReference>
<feature type="region of interest" description="Disordered" evidence="12">
    <location>
        <begin position="1"/>
        <end position="24"/>
    </location>
</feature>
<comment type="subcellular location">
    <subcellularLocation>
        <location evidence="1 11">Cytoplasm</location>
    </subcellularLocation>
</comment>
<evidence type="ECO:0000256" key="2">
    <source>
        <dbReference type="ARBA" id="ARBA00009056"/>
    </source>
</evidence>
<dbReference type="PANTHER" id="PTHR21210">
    <property type="entry name" value="TRNA (URACIL-O(2)-)-METHYLTRANSFERASE-RELATED"/>
    <property type="match status" value="1"/>
</dbReference>
<dbReference type="OrthoDB" id="10047021at2759"/>
<dbReference type="AlphaFoldDB" id="A0A8E2F337"/>
<dbReference type="EMBL" id="KV749403">
    <property type="protein sequence ID" value="OCL09564.1"/>
    <property type="molecule type" value="Genomic_DNA"/>
</dbReference>
<keyword evidence="9 11" id="KW-0819">tRNA processing</keyword>
<evidence type="ECO:0000256" key="3">
    <source>
        <dbReference type="ARBA" id="ARBA00012795"/>
    </source>
</evidence>
<evidence type="ECO:0000313" key="14">
    <source>
        <dbReference type="Proteomes" id="UP000250140"/>
    </source>
</evidence>
<proteinExistence type="inferred from homology"/>
<feature type="non-terminal residue" evidence="13">
    <location>
        <position position="1"/>
    </location>
</feature>
<evidence type="ECO:0000256" key="8">
    <source>
        <dbReference type="ARBA" id="ARBA00022691"/>
    </source>
</evidence>
<dbReference type="Proteomes" id="UP000250140">
    <property type="component" value="Unassembled WGS sequence"/>
</dbReference>
<comment type="similarity">
    <text evidence="2 11">Belongs to the TRM44 family.</text>
</comment>
<evidence type="ECO:0000256" key="1">
    <source>
        <dbReference type="ARBA" id="ARBA00004496"/>
    </source>
</evidence>
<keyword evidence="7 11" id="KW-0808">Transferase</keyword>
<evidence type="ECO:0000256" key="5">
    <source>
        <dbReference type="ARBA" id="ARBA00022490"/>
    </source>
</evidence>
<evidence type="ECO:0000256" key="9">
    <source>
        <dbReference type="ARBA" id="ARBA00022694"/>
    </source>
</evidence>
<protein>
    <recommendedName>
        <fullName evidence="4 11">tRNA (uracil-O(2)-)-methyltransferase</fullName>
        <ecNumber evidence="3 11">2.1.1.211</ecNumber>
    </recommendedName>
</protein>
<evidence type="ECO:0000256" key="12">
    <source>
        <dbReference type="SAM" id="MobiDB-lite"/>
    </source>
</evidence>
<evidence type="ECO:0000256" key="6">
    <source>
        <dbReference type="ARBA" id="ARBA00022603"/>
    </source>
</evidence>
<dbReference type="InterPro" id="IPR011671">
    <property type="entry name" value="tRNA_uracil_MeTrfase"/>
</dbReference>